<organism evidence="2 3">
    <name type="scientific">Pseudooceanicola nanhaiensis</name>
    <dbReference type="NCBI Taxonomy" id="375761"/>
    <lineage>
        <taxon>Bacteria</taxon>
        <taxon>Pseudomonadati</taxon>
        <taxon>Pseudomonadota</taxon>
        <taxon>Alphaproteobacteria</taxon>
        <taxon>Rhodobacterales</taxon>
        <taxon>Paracoccaceae</taxon>
        <taxon>Pseudooceanicola</taxon>
    </lineage>
</organism>
<proteinExistence type="predicted"/>
<sequence length="204" mass="21192">MRFILVSTFFMAWVFYEMSGGSDFVPASQRDTGLVASAEASDIPAAQAAKAEADTTANEPIATRSAASPAVDGLIFATMKPAAASDQAELLNASATAEPRNVGEGSLKVIALPGTVKPQPASAPAAQATVEKAAVFAAPEMRRVAGSSVNMRNGPGTSYDVLDRLGEGDLVEILQDTGDGWVKLRVEDTGRIGWMADFLLASAE</sequence>
<keyword evidence="3" id="KW-1185">Reference proteome</keyword>
<comment type="caution">
    <text evidence="2">The sequence shown here is derived from an EMBL/GenBank/DDBJ whole genome shotgun (WGS) entry which is preliminary data.</text>
</comment>
<dbReference type="AlphaFoldDB" id="A0A917WET8"/>
<reference evidence="2" key="1">
    <citation type="journal article" date="2014" name="Int. J. Syst. Evol. Microbiol.">
        <title>Complete genome sequence of Corynebacterium casei LMG S-19264T (=DSM 44701T), isolated from a smear-ripened cheese.</title>
        <authorList>
            <consortium name="US DOE Joint Genome Institute (JGI-PGF)"/>
            <person name="Walter F."/>
            <person name="Albersmeier A."/>
            <person name="Kalinowski J."/>
            <person name="Ruckert C."/>
        </authorList>
    </citation>
    <scope>NUCLEOTIDE SEQUENCE</scope>
    <source>
        <strain evidence="2">CGMCC 1.6293</strain>
    </source>
</reference>
<gene>
    <name evidence="2" type="ORF">GCM10011534_18410</name>
</gene>
<evidence type="ECO:0000313" key="2">
    <source>
        <dbReference type="EMBL" id="GGL96669.1"/>
    </source>
</evidence>
<name>A0A917WET8_9RHOB</name>
<dbReference type="Gene3D" id="2.30.30.40">
    <property type="entry name" value="SH3 Domains"/>
    <property type="match status" value="1"/>
</dbReference>
<evidence type="ECO:0000313" key="3">
    <source>
        <dbReference type="Proteomes" id="UP000649829"/>
    </source>
</evidence>
<dbReference type="InterPro" id="IPR003646">
    <property type="entry name" value="SH3-like_bac-type"/>
</dbReference>
<dbReference type="RefSeq" id="WP_084178493.1">
    <property type="nucleotide sequence ID" value="NZ_JAYMDU010000005.1"/>
</dbReference>
<dbReference type="SMART" id="SM00287">
    <property type="entry name" value="SH3b"/>
    <property type="match status" value="1"/>
</dbReference>
<accession>A0A917WET8</accession>
<feature type="domain" description="SH3b" evidence="1">
    <location>
        <begin position="139"/>
        <end position="203"/>
    </location>
</feature>
<dbReference type="Pfam" id="PF08239">
    <property type="entry name" value="SH3_3"/>
    <property type="match status" value="1"/>
</dbReference>
<dbReference type="Proteomes" id="UP000649829">
    <property type="component" value="Unassembled WGS sequence"/>
</dbReference>
<dbReference type="EMBL" id="BMLF01000001">
    <property type="protein sequence ID" value="GGL96669.1"/>
    <property type="molecule type" value="Genomic_DNA"/>
</dbReference>
<evidence type="ECO:0000259" key="1">
    <source>
        <dbReference type="PROSITE" id="PS51781"/>
    </source>
</evidence>
<dbReference type="PROSITE" id="PS51781">
    <property type="entry name" value="SH3B"/>
    <property type="match status" value="1"/>
</dbReference>
<protein>
    <recommendedName>
        <fullName evidence="1">SH3b domain-containing protein</fullName>
    </recommendedName>
</protein>
<reference evidence="2" key="2">
    <citation type="submission" date="2020-09" db="EMBL/GenBank/DDBJ databases">
        <authorList>
            <person name="Sun Q."/>
            <person name="Zhou Y."/>
        </authorList>
    </citation>
    <scope>NUCLEOTIDE SEQUENCE</scope>
    <source>
        <strain evidence="2">CGMCC 1.6293</strain>
    </source>
</reference>